<dbReference type="FunCoup" id="E1ZAX1">
    <property type="interactions" value="318"/>
</dbReference>
<dbReference type="PANTHER" id="PTHR10900:SF77">
    <property type="entry name" value="FI19380P1"/>
    <property type="match status" value="1"/>
</dbReference>
<evidence type="ECO:0000313" key="2">
    <source>
        <dbReference type="EMBL" id="EFN56922.1"/>
    </source>
</evidence>
<dbReference type="KEGG" id="cvr:CHLNCDRAFT_143440"/>
<sequence length="168" mass="17644">MARHSAQSYDNIGELLDDTPKLSILKAALEAAGLDELASDDALEATLFAPTDKAFADAITALNLTAEEVLGDKDLLTTVLSYHVIPGVAVEAAALEEGQILQTILEGAAGQLKYYTFKGLPRLRTTADQVARITETDISAGKAIVHLIDAVLIPGDEFFSAPAPGPSP</sequence>
<evidence type="ECO:0000259" key="1">
    <source>
        <dbReference type="PROSITE" id="PS50213"/>
    </source>
</evidence>
<name>E1ZAX1_CHLVA</name>
<accession>E1ZAX1</accession>
<reference evidence="2 3" key="1">
    <citation type="journal article" date="2010" name="Plant Cell">
        <title>The Chlorella variabilis NC64A genome reveals adaptation to photosymbiosis, coevolution with viruses, and cryptic sex.</title>
        <authorList>
            <person name="Blanc G."/>
            <person name="Duncan G."/>
            <person name="Agarkova I."/>
            <person name="Borodovsky M."/>
            <person name="Gurnon J."/>
            <person name="Kuo A."/>
            <person name="Lindquist E."/>
            <person name="Lucas S."/>
            <person name="Pangilinan J."/>
            <person name="Polle J."/>
            <person name="Salamov A."/>
            <person name="Terry A."/>
            <person name="Yamada T."/>
            <person name="Dunigan D.D."/>
            <person name="Grigoriev I.V."/>
            <person name="Claverie J.M."/>
            <person name="Van Etten J.L."/>
        </authorList>
    </citation>
    <scope>NUCLEOTIDE SEQUENCE [LARGE SCALE GENOMIC DNA]</scope>
    <source>
        <strain evidence="2 3">NC64A</strain>
    </source>
</reference>
<organism evidence="3">
    <name type="scientific">Chlorella variabilis</name>
    <name type="common">Green alga</name>
    <dbReference type="NCBI Taxonomy" id="554065"/>
    <lineage>
        <taxon>Eukaryota</taxon>
        <taxon>Viridiplantae</taxon>
        <taxon>Chlorophyta</taxon>
        <taxon>core chlorophytes</taxon>
        <taxon>Trebouxiophyceae</taxon>
        <taxon>Chlorellales</taxon>
        <taxon>Chlorellaceae</taxon>
        <taxon>Chlorella clade</taxon>
        <taxon>Chlorella</taxon>
    </lineage>
</organism>
<dbReference type="InterPro" id="IPR036378">
    <property type="entry name" value="FAS1_dom_sf"/>
</dbReference>
<keyword evidence="3" id="KW-1185">Reference proteome</keyword>
<dbReference type="InParanoid" id="E1ZAX1"/>
<dbReference type="SMART" id="SM00554">
    <property type="entry name" value="FAS1"/>
    <property type="match status" value="1"/>
</dbReference>
<gene>
    <name evidence="2" type="ORF">CHLNCDRAFT_143440</name>
</gene>
<dbReference type="PROSITE" id="PS50213">
    <property type="entry name" value="FAS1"/>
    <property type="match status" value="1"/>
</dbReference>
<dbReference type="GeneID" id="17356512"/>
<dbReference type="EMBL" id="GL433840">
    <property type="protein sequence ID" value="EFN56922.1"/>
    <property type="molecule type" value="Genomic_DNA"/>
</dbReference>
<proteinExistence type="predicted"/>
<dbReference type="InterPro" id="IPR000782">
    <property type="entry name" value="FAS1_domain"/>
</dbReference>
<dbReference type="GO" id="GO:0005615">
    <property type="term" value="C:extracellular space"/>
    <property type="evidence" value="ECO:0007669"/>
    <property type="project" value="TreeGrafter"/>
</dbReference>
<feature type="domain" description="FAS1" evidence="1">
    <location>
        <begin position="9"/>
        <end position="152"/>
    </location>
</feature>
<dbReference type="Gene3D" id="2.30.180.10">
    <property type="entry name" value="FAS1 domain"/>
    <property type="match status" value="1"/>
</dbReference>
<dbReference type="OrthoDB" id="513636at2759"/>
<protein>
    <recommendedName>
        <fullName evidence="1">FAS1 domain-containing protein</fullName>
    </recommendedName>
</protein>
<dbReference type="PANTHER" id="PTHR10900">
    <property type="entry name" value="PERIOSTIN-RELATED"/>
    <property type="match status" value="1"/>
</dbReference>
<dbReference type="Pfam" id="PF02469">
    <property type="entry name" value="Fasciclin"/>
    <property type="match status" value="1"/>
</dbReference>
<evidence type="ECO:0000313" key="3">
    <source>
        <dbReference type="Proteomes" id="UP000008141"/>
    </source>
</evidence>
<dbReference type="AlphaFoldDB" id="E1ZAX1"/>
<dbReference type="InterPro" id="IPR050904">
    <property type="entry name" value="Adhesion/Biosynth-related"/>
</dbReference>
<dbReference type="Proteomes" id="UP000008141">
    <property type="component" value="Unassembled WGS sequence"/>
</dbReference>
<dbReference type="RefSeq" id="XP_005849024.1">
    <property type="nucleotide sequence ID" value="XM_005848962.1"/>
</dbReference>
<dbReference type="SUPFAM" id="SSF82153">
    <property type="entry name" value="FAS1 domain"/>
    <property type="match status" value="1"/>
</dbReference>